<keyword evidence="4" id="KW-1185">Reference proteome</keyword>
<dbReference type="KEGG" id="pgis:I6I06_16550"/>
<feature type="compositionally biased region" description="Low complexity" evidence="1">
    <location>
        <begin position="65"/>
        <end position="81"/>
    </location>
</feature>
<name>A0A7T4T8X0_9BURK</name>
<dbReference type="Pfam" id="PF00182">
    <property type="entry name" value="Glyco_hydro_19"/>
    <property type="match status" value="1"/>
</dbReference>
<evidence type="ECO:0000313" key="3">
    <source>
        <dbReference type="EMBL" id="QQC63875.1"/>
    </source>
</evidence>
<feature type="region of interest" description="Disordered" evidence="1">
    <location>
        <begin position="121"/>
        <end position="167"/>
    </location>
</feature>
<dbReference type="InterPro" id="IPR023346">
    <property type="entry name" value="Lysozyme-like_dom_sf"/>
</dbReference>
<dbReference type="SUPFAM" id="SSF53955">
    <property type="entry name" value="Lysozyme-like"/>
    <property type="match status" value="1"/>
</dbReference>
<dbReference type="RefSeq" id="WP_052400406.1">
    <property type="nucleotide sequence ID" value="NZ_CP066075.1"/>
</dbReference>
<dbReference type="InterPro" id="IPR000726">
    <property type="entry name" value="Glyco_hydro_19_cat"/>
</dbReference>
<proteinExistence type="predicted"/>
<gene>
    <name evidence="3" type="ORF">I6I06_16550</name>
</gene>
<dbReference type="GO" id="GO:0006032">
    <property type="term" value="P:chitin catabolic process"/>
    <property type="evidence" value="ECO:0007669"/>
    <property type="project" value="InterPro"/>
</dbReference>
<dbReference type="Proteomes" id="UP000595610">
    <property type="component" value="Chromosome 1"/>
</dbReference>
<reference evidence="3 4" key="1">
    <citation type="submission" date="2020-12" db="EMBL/GenBank/DDBJ databases">
        <title>FDA dAtabase for Regulatory Grade micrObial Sequences (FDA-ARGOS): Supporting development and validation of Infectious Disease Dx tests.</title>
        <authorList>
            <person name="Nelson B."/>
            <person name="Plummer A."/>
            <person name="Tallon L."/>
            <person name="Sadzewicz L."/>
            <person name="Zhao X."/>
            <person name="Boylan J."/>
            <person name="Ott S."/>
            <person name="Bowen H."/>
            <person name="Vavikolanu K."/>
            <person name="Mehta A."/>
            <person name="Aluvathingal J."/>
            <person name="Nadendla S."/>
            <person name="Myers T."/>
            <person name="Yan Y."/>
            <person name="Sichtig H."/>
        </authorList>
    </citation>
    <scope>NUCLEOTIDE SEQUENCE [LARGE SCALE GENOMIC DNA]</scope>
    <source>
        <strain evidence="3 4">FDAARGOS_1049</strain>
    </source>
</reference>
<feature type="compositionally biased region" description="Basic and acidic residues" evidence="1">
    <location>
        <begin position="121"/>
        <end position="132"/>
    </location>
</feature>
<dbReference type="PANTHER" id="PTHR34408">
    <property type="entry name" value="FAMILY PROTEIN, PUTATIVE-RELATED"/>
    <property type="match status" value="1"/>
</dbReference>
<accession>A0A7T4T8X0</accession>
<feature type="compositionally biased region" description="Gly residues" evidence="1">
    <location>
        <begin position="147"/>
        <end position="159"/>
    </location>
</feature>
<protein>
    <submittedName>
        <fullName evidence="3">Lytic transglycosylase, catalytic</fullName>
    </submittedName>
</protein>
<dbReference type="PANTHER" id="PTHR34408:SF1">
    <property type="entry name" value="GLYCOSYL HYDROLASE FAMILY 19 DOMAIN-CONTAINING PROTEIN HI_1415"/>
    <property type="match status" value="1"/>
</dbReference>
<dbReference type="EMBL" id="CP066075">
    <property type="protein sequence ID" value="QQC63875.1"/>
    <property type="molecule type" value="Genomic_DNA"/>
</dbReference>
<organism evidence="3 4">
    <name type="scientific">Paraburkholderia ginsengisoli</name>
    <dbReference type="NCBI Taxonomy" id="311231"/>
    <lineage>
        <taxon>Bacteria</taxon>
        <taxon>Pseudomonadati</taxon>
        <taxon>Pseudomonadota</taxon>
        <taxon>Betaproteobacteria</taxon>
        <taxon>Burkholderiales</taxon>
        <taxon>Burkholderiaceae</taxon>
        <taxon>Paraburkholderia</taxon>
    </lineage>
</organism>
<evidence type="ECO:0000259" key="2">
    <source>
        <dbReference type="Pfam" id="PF00182"/>
    </source>
</evidence>
<evidence type="ECO:0000256" key="1">
    <source>
        <dbReference type="SAM" id="MobiDB-lite"/>
    </source>
</evidence>
<dbReference type="InterPro" id="IPR052354">
    <property type="entry name" value="Cell_Wall_Dynamics_Protein"/>
</dbReference>
<feature type="domain" description="Glycoside hydrolase family 19 catalytic" evidence="2">
    <location>
        <begin position="659"/>
        <end position="711"/>
    </location>
</feature>
<dbReference type="Gene3D" id="1.10.530.10">
    <property type="match status" value="1"/>
</dbReference>
<feature type="region of interest" description="Disordered" evidence="1">
    <location>
        <begin position="49"/>
        <end position="83"/>
    </location>
</feature>
<dbReference type="GO" id="GO:0004568">
    <property type="term" value="F:chitinase activity"/>
    <property type="evidence" value="ECO:0007669"/>
    <property type="project" value="InterPro"/>
</dbReference>
<evidence type="ECO:0000313" key="4">
    <source>
        <dbReference type="Proteomes" id="UP000595610"/>
    </source>
</evidence>
<dbReference type="GO" id="GO:0016998">
    <property type="term" value="P:cell wall macromolecule catabolic process"/>
    <property type="evidence" value="ECO:0007669"/>
    <property type="project" value="InterPro"/>
</dbReference>
<sequence>MKSDDKGFLIADKPLNVADLSEGIGGIRSDTSAILAMLKSGIKDSVARRQKVAQSAAPQVGPHGSRASTATSRSIASAPAPDRLRDARGRFIAGTAGVSALTQAATAVKTLTRQQGAQYAEAKRAEEARDRAGVSNAAQSRDARGRFGSGGGKGGAGGGHNDDGSDGKGIVASLKGLGSSLHSTGIDVGSYEKLDPTVEAGKELSKIVSGPFGAVGKLGKATIGRGFGVATGKNSPIPWYRKIFAELRLTREQASEFNIAQERTLKDIDRKTGGEHDSGKGIIGSLAGMLGGLLGKGGGLLGKGGGLMKALLGGGLRMMKGGGGLLGSLGKGALGLGKIGLRRLPLLGALFAGGSALASIFGDDDPNKTAEENHTDRFKGAGSGIGALIGGGLGTLVGGPVGTMIGGVIGDRVGELVGEWLATVDWSAVGKQITGAWDATTGFFKDSWKTVTDKLGDIAKTVSAAWSVIVDGAKAFLKDKFGLDVDAIAQKARDAAAAAAASAKKVTAPVVESVKKGAQVAKDAGKAAVDYGKDRVEKMAEPIKAAAANAVDAAKGVFGGGSKGNKAALVAEMNSSDMTNGTERAMFMAQMDHESGGFRSLEESTKYKPKQFLKLFGKRAGITTEEQAQAIIDKGPDATAEAMYGGDWGRKNLGNTEAGDGAKFKGRGFVQITGRNNYAAAAKATGLDLIAHPELAADPANAAKIAVWFHRSRTGLVEASQNGDVLAATKKINGGTTGLDDRSRLFKQYLAEMNNPGFSAATIAAGKVAPGVAVAASVAPSVAPPTVQVAAATPVPIAPVPTVTAPPMNVPPPPAVAAIPAQLNTPGPMDVRVTNNQQAGQDLSDRQLAHIATGGISGA</sequence>
<dbReference type="AlphaFoldDB" id="A0A7T4T8X0"/>